<gene>
    <name evidence="2" type="ORF">QQF64_021082</name>
</gene>
<keyword evidence="3" id="KW-1185">Reference proteome</keyword>
<comment type="caution">
    <text evidence="2">The sequence shown here is derived from an EMBL/GenBank/DDBJ whole genome shotgun (WGS) entry which is preliminary data.</text>
</comment>
<dbReference type="EMBL" id="JAYMGO010000023">
    <property type="protein sequence ID" value="KAL1250077.1"/>
    <property type="molecule type" value="Genomic_DNA"/>
</dbReference>
<sequence length="86" mass="9167">MQKSPRKGERGKKGTTRQSPLSIVSGRSAATHDRCPAHCPPSASSLPLGPTGIPRDAFSVRESVRLCMSVTGAVLRTAADHERDKD</sequence>
<reference evidence="2 3" key="1">
    <citation type="submission" date="2023-09" db="EMBL/GenBank/DDBJ databases">
        <authorList>
            <person name="Wang M."/>
        </authorList>
    </citation>
    <scope>NUCLEOTIDE SEQUENCE [LARGE SCALE GENOMIC DNA]</scope>
    <source>
        <strain evidence="2">GT-2023</strain>
        <tissue evidence="2">Liver</tissue>
    </source>
</reference>
<name>A0ABR3LEI2_9TELE</name>
<evidence type="ECO:0000313" key="2">
    <source>
        <dbReference type="EMBL" id="KAL1250077.1"/>
    </source>
</evidence>
<feature type="region of interest" description="Disordered" evidence="1">
    <location>
        <begin position="1"/>
        <end position="54"/>
    </location>
</feature>
<organism evidence="2 3">
    <name type="scientific">Cirrhinus molitorella</name>
    <name type="common">mud carp</name>
    <dbReference type="NCBI Taxonomy" id="172907"/>
    <lineage>
        <taxon>Eukaryota</taxon>
        <taxon>Metazoa</taxon>
        <taxon>Chordata</taxon>
        <taxon>Craniata</taxon>
        <taxon>Vertebrata</taxon>
        <taxon>Euteleostomi</taxon>
        <taxon>Actinopterygii</taxon>
        <taxon>Neopterygii</taxon>
        <taxon>Teleostei</taxon>
        <taxon>Ostariophysi</taxon>
        <taxon>Cypriniformes</taxon>
        <taxon>Cyprinidae</taxon>
        <taxon>Labeoninae</taxon>
        <taxon>Labeonini</taxon>
        <taxon>Cirrhinus</taxon>
    </lineage>
</organism>
<evidence type="ECO:0000313" key="3">
    <source>
        <dbReference type="Proteomes" id="UP001558613"/>
    </source>
</evidence>
<protein>
    <submittedName>
        <fullName evidence="2">Uncharacterized protein</fullName>
    </submittedName>
</protein>
<evidence type="ECO:0000256" key="1">
    <source>
        <dbReference type="SAM" id="MobiDB-lite"/>
    </source>
</evidence>
<accession>A0ABR3LEI2</accession>
<dbReference type="Proteomes" id="UP001558613">
    <property type="component" value="Unassembled WGS sequence"/>
</dbReference>
<proteinExistence type="predicted"/>
<feature type="compositionally biased region" description="Basic and acidic residues" evidence="1">
    <location>
        <begin position="1"/>
        <end position="12"/>
    </location>
</feature>